<dbReference type="EMBL" id="OZ075131">
    <property type="protein sequence ID" value="CAL4980749.1"/>
    <property type="molecule type" value="Genomic_DNA"/>
</dbReference>
<dbReference type="PANTHER" id="PTHR36885">
    <property type="entry name" value="EXPRESSED PROTEIN"/>
    <property type="match status" value="1"/>
</dbReference>
<sequence>MACLSPSPSGRRLSELLEEKQEPFVLDLHLLEKGCSSRLLDAGYDTALCWPASAGNDAAAAVLRRLTSKQKNKPASTKKPQPAGGGLLRLLLSKILRGRAPPPPKPAKLQFSDSFKIAAVAPAPAPCAVKTAAGDAKEACYSDDGEYSYSDDDEKQQLSPVSVLEPHPFEMSSPGRRGGGGGKVSPSRIAAMDVFRELLDAAYSPALLTQLLAKTDDLLLLDDAADDEEEDGYFYGGGGCRSSPKNCGGDDETAAAYWDAHRAELVRVSELVAAEVPASKVAAGDVGPERQDVGGEVEAAVFDLLVMELVADLRSSCRC</sequence>
<dbReference type="Proteomes" id="UP001497457">
    <property type="component" value="Chromosome 21rd"/>
</dbReference>
<protein>
    <recommendedName>
        <fullName evidence="4">DUF4378 domain-containing protein</fullName>
    </recommendedName>
</protein>
<evidence type="ECO:0000313" key="3">
    <source>
        <dbReference type="Proteomes" id="UP001497457"/>
    </source>
</evidence>
<evidence type="ECO:0000256" key="1">
    <source>
        <dbReference type="SAM" id="MobiDB-lite"/>
    </source>
</evidence>
<proteinExistence type="predicted"/>
<gene>
    <name evidence="2" type="ORF">URODEC1_LOCUS55810</name>
</gene>
<evidence type="ECO:0008006" key="4">
    <source>
        <dbReference type="Google" id="ProtNLM"/>
    </source>
</evidence>
<feature type="compositionally biased region" description="Acidic residues" evidence="1">
    <location>
        <begin position="144"/>
        <end position="154"/>
    </location>
</feature>
<accession>A0ABC9AJL3</accession>
<name>A0ABC9AJL3_9POAL</name>
<organism evidence="2 3">
    <name type="scientific">Urochloa decumbens</name>
    <dbReference type="NCBI Taxonomy" id="240449"/>
    <lineage>
        <taxon>Eukaryota</taxon>
        <taxon>Viridiplantae</taxon>
        <taxon>Streptophyta</taxon>
        <taxon>Embryophyta</taxon>
        <taxon>Tracheophyta</taxon>
        <taxon>Spermatophyta</taxon>
        <taxon>Magnoliopsida</taxon>
        <taxon>Liliopsida</taxon>
        <taxon>Poales</taxon>
        <taxon>Poaceae</taxon>
        <taxon>PACMAD clade</taxon>
        <taxon>Panicoideae</taxon>
        <taxon>Panicodae</taxon>
        <taxon>Paniceae</taxon>
        <taxon>Melinidinae</taxon>
        <taxon>Urochloa</taxon>
    </lineage>
</organism>
<dbReference type="PANTHER" id="PTHR36885:SF1">
    <property type="entry name" value="EXPRESSED PROTEIN"/>
    <property type="match status" value="1"/>
</dbReference>
<feature type="region of interest" description="Disordered" evidence="1">
    <location>
        <begin position="144"/>
        <end position="184"/>
    </location>
</feature>
<reference evidence="2" key="1">
    <citation type="submission" date="2024-10" db="EMBL/GenBank/DDBJ databases">
        <authorList>
            <person name="Ryan C."/>
        </authorList>
    </citation>
    <scope>NUCLEOTIDE SEQUENCE [LARGE SCALE GENOMIC DNA]</scope>
</reference>
<evidence type="ECO:0000313" key="2">
    <source>
        <dbReference type="EMBL" id="CAL4980749.1"/>
    </source>
</evidence>
<keyword evidence="3" id="KW-1185">Reference proteome</keyword>
<dbReference type="AlphaFoldDB" id="A0ABC9AJL3"/>